<accession>A0A4Y2RXX8</accession>
<dbReference type="EMBL" id="BGPR01018823">
    <property type="protein sequence ID" value="GBN80236.1"/>
    <property type="molecule type" value="Genomic_DNA"/>
</dbReference>
<proteinExistence type="predicted"/>
<gene>
    <name evidence="1" type="ORF">AVEN_83847_1</name>
</gene>
<evidence type="ECO:0000313" key="2">
    <source>
        <dbReference type="Proteomes" id="UP000499080"/>
    </source>
</evidence>
<reference evidence="1 2" key="1">
    <citation type="journal article" date="2019" name="Sci. Rep.">
        <title>Orb-weaving spider Araneus ventricosus genome elucidates the spidroin gene catalogue.</title>
        <authorList>
            <person name="Kono N."/>
            <person name="Nakamura H."/>
            <person name="Ohtoshi R."/>
            <person name="Moran D.A.P."/>
            <person name="Shinohara A."/>
            <person name="Yoshida Y."/>
            <person name="Fujiwara M."/>
            <person name="Mori M."/>
            <person name="Tomita M."/>
            <person name="Arakawa K."/>
        </authorList>
    </citation>
    <scope>NUCLEOTIDE SEQUENCE [LARGE SCALE GENOMIC DNA]</scope>
</reference>
<protein>
    <submittedName>
        <fullName evidence="1">Uncharacterized protein</fullName>
    </submittedName>
</protein>
<dbReference type="Proteomes" id="UP000499080">
    <property type="component" value="Unassembled WGS sequence"/>
</dbReference>
<comment type="caution">
    <text evidence="1">The sequence shown here is derived from an EMBL/GenBank/DDBJ whole genome shotgun (WGS) entry which is preliminary data.</text>
</comment>
<evidence type="ECO:0000313" key="1">
    <source>
        <dbReference type="EMBL" id="GBN80236.1"/>
    </source>
</evidence>
<name>A0A4Y2RXX8_ARAVE</name>
<keyword evidence="2" id="KW-1185">Reference proteome</keyword>
<sequence>MTNSKHALKKIFSDRLSKAFTSNDHFLMNPDASCQENKAGPLSSGLIAFIEKTCWGLRFLRQSLFHRQRWMKKNMSQVLIISNQPDPEGGPRVI</sequence>
<organism evidence="1 2">
    <name type="scientific">Araneus ventricosus</name>
    <name type="common">Orbweaver spider</name>
    <name type="synonym">Epeira ventricosa</name>
    <dbReference type="NCBI Taxonomy" id="182803"/>
    <lineage>
        <taxon>Eukaryota</taxon>
        <taxon>Metazoa</taxon>
        <taxon>Ecdysozoa</taxon>
        <taxon>Arthropoda</taxon>
        <taxon>Chelicerata</taxon>
        <taxon>Arachnida</taxon>
        <taxon>Araneae</taxon>
        <taxon>Araneomorphae</taxon>
        <taxon>Entelegynae</taxon>
        <taxon>Araneoidea</taxon>
        <taxon>Araneidae</taxon>
        <taxon>Araneus</taxon>
    </lineage>
</organism>
<dbReference type="AlphaFoldDB" id="A0A4Y2RXX8"/>